<dbReference type="SUPFAM" id="SSF54117">
    <property type="entry name" value="Interleukin 8-like chemokines"/>
    <property type="match status" value="1"/>
</dbReference>
<organism evidence="5 6">
    <name type="scientific">Fundulus heteroclitus</name>
    <name type="common">Killifish</name>
    <name type="synonym">Mummichog</name>
    <dbReference type="NCBI Taxonomy" id="8078"/>
    <lineage>
        <taxon>Eukaryota</taxon>
        <taxon>Metazoa</taxon>
        <taxon>Chordata</taxon>
        <taxon>Craniata</taxon>
        <taxon>Vertebrata</taxon>
        <taxon>Euteleostomi</taxon>
        <taxon>Actinopterygii</taxon>
        <taxon>Neopterygii</taxon>
        <taxon>Teleostei</taxon>
        <taxon>Neoteleostei</taxon>
        <taxon>Acanthomorphata</taxon>
        <taxon>Ovalentaria</taxon>
        <taxon>Atherinomorphae</taxon>
        <taxon>Cyprinodontiformes</taxon>
        <taxon>Fundulidae</taxon>
        <taxon>Fundulus</taxon>
    </lineage>
</organism>
<name>A0A3Q2Q937_FUNHE</name>
<accession>A0A3Q2Q937</accession>
<feature type="domain" description="Chemokine interleukin-8-like" evidence="4">
    <location>
        <begin position="24"/>
        <end position="90"/>
    </location>
</feature>
<feature type="chain" id="PRO_5018729775" evidence="3">
    <location>
        <begin position="21"/>
        <end position="130"/>
    </location>
</feature>
<evidence type="ECO:0000313" key="6">
    <source>
        <dbReference type="Proteomes" id="UP000265000"/>
    </source>
</evidence>
<evidence type="ECO:0000256" key="1">
    <source>
        <dbReference type="ARBA" id="ARBA00022514"/>
    </source>
</evidence>
<dbReference type="InterPro" id="IPR036048">
    <property type="entry name" value="Interleukin_8-like_sf"/>
</dbReference>
<dbReference type="GO" id="GO:1902033">
    <property type="term" value="P:regulation of hematopoietic stem cell proliferation"/>
    <property type="evidence" value="ECO:0007669"/>
    <property type="project" value="Ensembl"/>
</dbReference>
<evidence type="ECO:0000256" key="2">
    <source>
        <dbReference type="SAM" id="MobiDB-lite"/>
    </source>
</evidence>
<dbReference type="SMART" id="SM00199">
    <property type="entry name" value="SCY"/>
    <property type="match status" value="1"/>
</dbReference>
<dbReference type="Ensembl" id="ENSFHET00000010343.1">
    <property type="protein sequence ID" value="ENSFHEP00000023438.1"/>
    <property type="gene ID" value="ENSFHEG00000004442.1"/>
</dbReference>
<reference evidence="5" key="2">
    <citation type="submission" date="2025-09" db="UniProtKB">
        <authorList>
            <consortium name="Ensembl"/>
        </authorList>
    </citation>
    <scope>IDENTIFICATION</scope>
</reference>
<proteinExistence type="predicted"/>
<keyword evidence="3" id="KW-0732">Signal</keyword>
<dbReference type="GO" id="GO:0008009">
    <property type="term" value="F:chemokine activity"/>
    <property type="evidence" value="ECO:0007669"/>
    <property type="project" value="Ensembl"/>
</dbReference>
<dbReference type="Pfam" id="PF00048">
    <property type="entry name" value="IL8"/>
    <property type="match status" value="1"/>
</dbReference>
<dbReference type="GeneTree" id="ENSGT00900000141362"/>
<evidence type="ECO:0000313" key="5">
    <source>
        <dbReference type="Ensembl" id="ENSFHEP00000023438.1"/>
    </source>
</evidence>
<evidence type="ECO:0000259" key="4">
    <source>
        <dbReference type="SMART" id="SM00199"/>
    </source>
</evidence>
<evidence type="ECO:0000256" key="3">
    <source>
        <dbReference type="SAM" id="SignalP"/>
    </source>
</evidence>
<feature type="signal peptide" evidence="3">
    <location>
        <begin position="1"/>
        <end position="20"/>
    </location>
</feature>
<dbReference type="Gene3D" id="2.40.50.40">
    <property type="match status" value="1"/>
</dbReference>
<dbReference type="STRING" id="8078.ENSFHEP00000023438"/>
<dbReference type="CDD" id="cd00169">
    <property type="entry name" value="Chemokine"/>
    <property type="match status" value="1"/>
</dbReference>
<dbReference type="AlphaFoldDB" id="A0A3Q2Q937"/>
<dbReference type="InterPro" id="IPR039809">
    <property type="entry name" value="Chemokine_b/g/d"/>
</dbReference>
<dbReference type="PANTHER" id="PTHR12015:SF186">
    <property type="entry name" value="C-C MOTIF CHEMOKINE 21-LIKE-RELATED"/>
    <property type="match status" value="1"/>
</dbReference>
<dbReference type="GO" id="GO:2000471">
    <property type="term" value="P:regulation of hematopoietic stem cell migration"/>
    <property type="evidence" value="ECO:0007669"/>
    <property type="project" value="Ensembl"/>
</dbReference>
<reference evidence="5" key="1">
    <citation type="submission" date="2025-08" db="UniProtKB">
        <authorList>
            <consortium name="Ensembl"/>
        </authorList>
    </citation>
    <scope>IDENTIFICATION</scope>
</reference>
<dbReference type="GO" id="GO:0005615">
    <property type="term" value="C:extracellular space"/>
    <property type="evidence" value="ECO:0007669"/>
    <property type="project" value="UniProtKB-KW"/>
</dbReference>
<sequence>MKIQALVILLLFTCMYLSVAQGSFGNCCLGYVKHIGKRARNIESYRIQETDGDCNIRAVVFTMKKMYKGSKVTVCANPNDSWVQDQMRNVDQKRQKRVRKSSLSPSYVLPTPPGGFHPFTIVKHVSPQAS</sequence>
<dbReference type="InterPro" id="IPR001811">
    <property type="entry name" value="Chemokine_IL8-like_dom"/>
</dbReference>
<protein>
    <submittedName>
        <fullName evidence="5">Chemokine (C-C motif) ligand 25b</fullName>
    </submittedName>
</protein>
<dbReference type="GO" id="GO:0097535">
    <property type="term" value="P:lymphoid lineage cell migration into thymus"/>
    <property type="evidence" value="ECO:0007669"/>
    <property type="project" value="Ensembl"/>
</dbReference>
<dbReference type="Proteomes" id="UP000265000">
    <property type="component" value="Unplaced"/>
</dbReference>
<dbReference type="PANTHER" id="PTHR12015">
    <property type="entry name" value="SMALL INDUCIBLE CYTOKINE A"/>
    <property type="match status" value="1"/>
</dbReference>
<keyword evidence="6" id="KW-1185">Reference proteome</keyword>
<feature type="region of interest" description="Disordered" evidence="2">
    <location>
        <begin position="86"/>
        <end position="107"/>
    </location>
</feature>
<dbReference type="GO" id="GO:0006955">
    <property type="term" value="P:immune response"/>
    <property type="evidence" value="ECO:0007669"/>
    <property type="project" value="InterPro"/>
</dbReference>
<keyword evidence="1" id="KW-0202">Cytokine</keyword>